<dbReference type="GO" id="GO:0005975">
    <property type="term" value="P:carbohydrate metabolic process"/>
    <property type="evidence" value="ECO:0007669"/>
    <property type="project" value="UniProtKB-ARBA"/>
</dbReference>
<evidence type="ECO:0000256" key="1">
    <source>
        <dbReference type="ARBA" id="ARBA00006484"/>
    </source>
</evidence>
<dbReference type="Pfam" id="PF13561">
    <property type="entry name" value="adh_short_C2"/>
    <property type="match status" value="1"/>
</dbReference>
<dbReference type="GO" id="GO:0050664">
    <property type="term" value="F:oxidoreductase activity, acting on NAD(P)H, oxygen as acceptor"/>
    <property type="evidence" value="ECO:0007669"/>
    <property type="project" value="TreeGrafter"/>
</dbReference>
<dbReference type="PANTHER" id="PTHR43008:SF13">
    <property type="entry name" value="L-XYLULOSE REDUCTASE-RELATED"/>
    <property type="match status" value="1"/>
</dbReference>
<accession>A0A1E3PA55</accession>
<gene>
    <name evidence="4" type="ORF">WICANDRAFT_25435</name>
</gene>
<evidence type="ECO:0000256" key="2">
    <source>
        <dbReference type="ARBA" id="ARBA00022857"/>
    </source>
</evidence>
<dbReference type="GO" id="GO:0044281">
    <property type="term" value="P:small molecule metabolic process"/>
    <property type="evidence" value="ECO:0007669"/>
    <property type="project" value="UniProtKB-ARBA"/>
</dbReference>
<dbReference type="PROSITE" id="PS00061">
    <property type="entry name" value="ADH_SHORT"/>
    <property type="match status" value="1"/>
</dbReference>
<dbReference type="OrthoDB" id="1888931at2759"/>
<dbReference type="GO" id="GO:0050085">
    <property type="term" value="F:mannitol 2-dehydrogenase (NADP+) activity"/>
    <property type="evidence" value="ECO:0007669"/>
    <property type="project" value="UniProtKB-ARBA"/>
</dbReference>
<dbReference type="FunFam" id="3.40.50.720:FF:000090">
    <property type="entry name" value="NADP-dependent mannitol dehydrogenase"/>
    <property type="match status" value="1"/>
</dbReference>
<sequence length="276" mass="29848">MSSKTLATQLETPRPFPETSDNALDLFSLKGKVASITGSSTGIGLEVANAFAQAGADVAIWYNSHPADEIAEEISQKYGVRAKAYKVSLTNFESIQSSIDQIEKDFGTIDIFVSNAGKAWTGGSLLDQEDDKEWRDVIDLDLNSIYYLSKAIGKIFKKNGKGSYIITASMSGHIVNVPQMQSGYNAAKAAVLHFAKSLAVEWSGFARVNTVSPGYIATELTKFADADLKKIWWSLIPMGREALPKELVGAYLYLASDAASYTTGTDIRVDGGYTAL</sequence>
<dbReference type="Proteomes" id="UP000094112">
    <property type="component" value="Unassembled WGS sequence"/>
</dbReference>
<dbReference type="CDD" id="cd05352">
    <property type="entry name" value="MDH-like_SDR_c"/>
    <property type="match status" value="1"/>
</dbReference>
<reference evidence="4 5" key="1">
    <citation type="journal article" date="2016" name="Proc. Natl. Acad. Sci. U.S.A.">
        <title>Comparative genomics of biotechnologically important yeasts.</title>
        <authorList>
            <person name="Riley R."/>
            <person name="Haridas S."/>
            <person name="Wolfe K.H."/>
            <person name="Lopes M.R."/>
            <person name="Hittinger C.T."/>
            <person name="Goeker M."/>
            <person name="Salamov A.A."/>
            <person name="Wisecaver J.H."/>
            <person name="Long T.M."/>
            <person name="Calvey C.H."/>
            <person name="Aerts A.L."/>
            <person name="Barry K.W."/>
            <person name="Choi C."/>
            <person name="Clum A."/>
            <person name="Coughlan A.Y."/>
            <person name="Deshpande S."/>
            <person name="Douglass A.P."/>
            <person name="Hanson S.J."/>
            <person name="Klenk H.-P."/>
            <person name="LaButti K.M."/>
            <person name="Lapidus A."/>
            <person name="Lindquist E.A."/>
            <person name="Lipzen A.M."/>
            <person name="Meier-Kolthoff J.P."/>
            <person name="Ohm R.A."/>
            <person name="Otillar R.P."/>
            <person name="Pangilinan J.L."/>
            <person name="Peng Y."/>
            <person name="Rokas A."/>
            <person name="Rosa C.A."/>
            <person name="Scheuner C."/>
            <person name="Sibirny A.A."/>
            <person name="Slot J.C."/>
            <person name="Stielow J.B."/>
            <person name="Sun H."/>
            <person name="Kurtzman C.P."/>
            <person name="Blackwell M."/>
            <person name="Grigoriev I.V."/>
            <person name="Jeffries T.W."/>
        </authorList>
    </citation>
    <scope>NUCLEOTIDE SEQUENCE [LARGE SCALE GENOMIC DNA]</scope>
    <source>
        <strain evidence="5">ATCC 58044 / CBS 1984 / NCYC 433 / NRRL Y-366-8</strain>
    </source>
</reference>
<dbReference type="PRINTS" id="PR00081">
    <property type="entry name" value="GDHRDH"/>
</dbReference>
<dbReference type="InterPro" id="IPR020904">
    <property type="entry name" value="Sc_DH/Rdtase_CS"/>
</dbReference>
<keyword evidence="3" id="KW-0560">Oxidoreductase</keyword>
<keyword evidence="2" id="KW-0521">NADP</keyword>
<dbReference type="Gene3D" id="3.40.50.720">
    <property type="entry name" value="NAD(P)-binding Rossmann-like Domain"/>
    <property type="match status" value="1"/>
</dbReference>
<protein>
    <submittedName>
        <fullName evidence="4">Uncharacterized protein</fullName>
    </submittedName>
</protein>
<keyword evidence="5" id="KW-1185">Reference proteome</keyword>
<dbReference type="GeneID" id="30198391"/>
<dbReference type="EMBL" id="KV454208">
    <property type="protein sequence ID" value="ODQ62296.1"/>
    <property type="molecule type" value="Genomic_DNA"/>
</dbReference>
<dbReference type="SUPFAM" id="SSF51735">
    <property type="entry name" value="NAD(P)-binding Rossmann-fold domains"/>
    <property type="match status" value="1"/>
</dbReference>
<dbReference type="InterPro" id="IPR002347">
    <property type="entry name" value="SDR_fam"/>
</dbReference>
<evidence type="ECO:0000313" key="5">
    <source>
        <dbReference type="Proteomes" id="UP000094112"/>
    </source>
</evidence>
<dbReference type="AlphaFoldDB" id="A0A1E3PA55"/>
<dbReference type="SMR" id="A0A1E3PA55"/>
<dbReference type="PRINTS" id="PR00080">
    <property type="entry name" value="SDRFAMILY"/>
</dbReference>
<proteinExistence type="inferred from homology"/>
<organism evidence="4 5">
    <name type="scientific">Wickerhamomyces anomalus (strain ATCC 58044 / CBS 1984 / NCYC 433 / NRRL Y-366-8)</name>
    <name type="common">Yeast</name>
    <name type="synonym">Hansenula anomala</name>
    <dbReference type="NCBI Taxonomy" id="683960"/>
    <lineage>
        <taxon>Eukaryota</taxon>
        <taxon>Fungi</taxon>
        <taxon>Dikarya</taxon>
        <taxon>Ascomycota</taxon>
        <taxon>Saccharomycotina</taxon>
        <taxon>Saccharomycetes</taxon>
        <taxon>Phaffomycetales</taxon>
        <taxon>Wickerhamomycetaceae</taxon>
        <taxon>Wickerhamomyces</taxon>
    </lineage>
</organism>
<dbReference type="STRING" id="683960.A0A1E3PA55"/>
<evidence type="ECO:0000313" key="4">
    <source>
        <dbReference type="EMBL" id="ODQ62296.1"/>
    </source>
</evidence>
<comment type="similarity">
    <text evidence="1">Belongs to the short-chain dehydrogenases/reductases (SDR) family.</text>
</comment>
<name>A0A1E3PA55_WICAA</name>
<dbReference type="RefSeq" id="XP_019041503.1">
    <property type="nucleotide sequence ID" value="XM_019181145.1"/>
</dbReference>
<dbReference type="PANTHER" id="PTHR43008">
    <property type="entry name" value="BENZIL REDUCTASE"/>
    <property type="match status" value="1"/>
</dbReference>
<dbReference type="InterPro" id="IPR036291">
    <property type="entry name" value="NAD(P)-bd_dom_sf"/>
</dbReference>
<evidence type="ECO:0000256" key="3">
    <source>
        <dbReference type="ARBA" id="ARBA00023002"/>
    </source>
</evidence>